<dbReference type="InterPro" id="IPR005645">
    <property type="entry name" value="FSH-like_dom"/>
</dbReference>
<dbReference type="GO" id="GO:0016787">
    <property type="term" value="F:hydrolase activity"/>
    <property type="evidence" value="ECO:0007669"/>
    <property type="project" value="UniProtKB-KW"/>
</dbReference>
<evidence type="ECO:0000313" key="4">
    <source>
        <dbReference type="Proteomes" id="UP000325902"/>
    </source>
</evidence>
<proteinExistence type="predicted"/>
<keyword evidence="4" id="KW-1185">Reference proteome</keyword>
<dbReference type="GO" id="GO:0005737">
    <property type="term" value="C:cytoplasm"/>
    <property type="evidence" value="ECO:0007669"/>
    <property type="project" value="TreeGrafter"/>
</dbReference>
<accession>A0A5N5DMK5</accession>
<dbReference type="Proteomes" id="UP000325902">
    <property type="component" value="Unassembled WGS sequence"/>
</dbReference>
<dbReference type="InterPro" id="IPR050593">
    <property type="entry name" value="LovG"/>
</dbReference>
<dbReference type="EMBL" id="VCHE01000008">
    <property type="protein sequence ID" value="KAB2579149.1"/>
    <property type="molecule type" value="Genomic_DNA"/>
</dbReference>
<organism evidence="3 4">
    <name type="scientific">Lasiodiplodia theobromae</name>
    <dbReference type="NCBI Taxonomy" id="45133"/>
    <lineage>
        <taxon>Eukaryota</taxon>
        <taxon>Fungi</taxon>
        <taxon>Dikarya</taxon>
        <taxon>Ascomycota</taxon>
        <taxon>Pezizomycotina</taxon>
        <taxon>Dothideomycetes</taxon>
        <taxon>Dothideomycetes incertae sedis</taxon>
        <taxon>Botryosphaeriales</taxon>
        <taxon>Botryosphaeriaceae</taxon>
        <taxon>Lasiodiplodia</taxon>
    </lineage>
</organism>
<dbReference type="Pfam" id="PF03959">
    <property type="entry name" value="FSH1"/>
    <property type="match status" value="1"/>
</dbReference>
<evidence type="ECO:0000256" key="1">
    <source>
        <dbReference type="ARBA" id="ARBA00022801"/>
    </source>
</evidence>
<feature type="domain" description="Serine hydrolase" evidence="2">
    <location>
        <begin position="4"/>
        <end position="256"/>
    </location>
</feature>
<sequence>MEVPRIACFHGGGSNSAVFAAQCKRLAHALAGTYDLVFFDAPYERAAGPGVLPHFADLAPFRTWMQPPAGIDTTARARSDDEDEEELGLVRVLKLMHADTLRRRRAARARGDAAATEPGRWVAAMGFSQGTRVVGGLLRRQQRRRRAQHLDDPFGVELEFGILCMGSASPMGWFDEAETSSTSSACIALDTDKAAPVLPIGGQLVVEDNDVIAIPTLHLHGLRDPILPKSRDQLAAYYDLGASHLLEINYHHAMPWYTQDLMDFVLMIKSTHKRARMAV</sequence>
<dbReference type="InterPro" id="IPR029058">
    <property type="entry name" value="AB_hydrolase_fold"/>
</dbReference>
<dbReference type="GO" id="GO:0044550">
    <property type="term" value="P:secondary metabolite biosynthetic process"/>
    <property type="evidence" value="ECO:0007669"/>
    <property type="project" value="TreeGrafter"/>
</dbReference>
<reference evidence="3 4" key="1">
    <citation type="journal article" date="2019" name="Sci. Rep.">
        <title>A multi-omics analysis of the grapevine pathogen Lasiodiplodia theobromae reveals that temperature affects the expression of virulence- and pathogenicity-related genes.</title>
        <authorList>
            <person name="Felix C."/>
            <person name="Meneses R."/>
            <person name="Goncalves M.F.M."/>
            <person name="Tilleman L."/>
            <person name="Duarte A.S."/>
            <person name="Jorrin-Novo J.V."/>
            <person name="Van de Peer Y."/>
            <person name="Deforce D."/>
            <person name="Van Nieuwerburgh F."/>
            <person name="Esteves A.C."/>
            <person name="Alves A."/>
        </authorList>
    </citation>
    <scope>NUCLEOTIDE SEQUENCE [LARGE SCALE GENOMIC DNA]</scope>
    <source>
        <strain evidence="3 4">LA-SOL3</strain>
    </source>
</reference>
<dbReference type="GO" id="GO:0005634">
    <property type="term" value="C:nucleus"/>
    <property type="evidence" value="ECO:0007669"/>
    <property type="project" value="TreeGrafter"/>
</dbReference>
<dbReference type="SUPFAM" id="SSF53474">
    <property type="entry name" value="alpha/beta-Hydrolases"/>
    <property type="match status" value="1"/>
</dbReference>
<evidence type="ECO:0000259" key="2">
    <source>
        <dbReference type="Pfam" id="PF03959"/>
    </source>
</evidence>
<dbReference type="PANTHER" id="PTHR48070:SF1">
    <property type="entry name" value="SERINE HYDROLASE FSH DOMAIN-CONTAINING PROTEIN"/>
    <property type="match status" value="1"/>
</dbReference>
<evidence type="ECO:0000313" key="3">
    <source>
        <dbReference type="EMBL" id="KAB2579149.1"/>
    </source>
</evidence>
<dbReference type="OrthoDB" id="414698at2759"/>
<keyword evidence="1" id="KW-0378">Hydrolase</keyword>
<protein>
    <submittedName>
        <fullName evidence="3">Putative esterase afoC</fullName>
    </submittedName>
</protein>
<dbReference type="Gene3D" id="3.40.50.1820">
    <property type="entry name" value="alpha/beta hydrolase"/>
    <property type="match status" value="1"/>
</dbReference>
<dbReference type="AlphaFoldDB" id="A0A5N5DMK5"/>
<comment type="caution">
    <text evidence="3">The sequence shown here is derived from an EMBL/GenBank/DDBJ whole genome shotgun (WGS) entry which is preliminary data.</text>
</comment>
<gene>
    <name evidence="3" type="primary">afoC</name>
    <name evidence="3" type="ORF">DBV05_g2089</name>
</gene>
<dbReference type="PANTHER" id="PTHR48070">
    <property type="entry name" value="ESTERASE OVCA2"/>
    <property type="match status" value="1"/>
</dbReference>
<name>A0A5N5DMK5_9PEZI</name>